<dbReference type="PROSITE" id="PS00584">
    <property type="entry name" value="PFKB_KINASES_2"/>
    <property type="match status" value="1"/>
</dbReference>
<gene>
    <name evidence="5" type="ORF">GCM10007879_32610</name>
</gene>
<keyword evidence="6" id="KW-1185">Reference proteome</keyword>
<evidence type="ECO:0000256" key="2">
    <source>
        <dbReference type="ARBA" id="ARBA00022679"/>
    </source>
</evidence>
<evidence type="ECO:0000256" key="1">
    <source>
        <dbReference type="ARBA" id="ARBA00010688"/>
    </source>
</evidence>
<comment type="similarity">
    <text evidence="1">Belongs to the carbohydrate kinase PfkB family.</text>
</comment>
<dbReference type="InterPro" id="IPR029056">
    <property type="entry name" value="Ribokinase-like"/>
</dbReference>
<dbReference type="EMBL" id="BSNI01000002">
    <property type="protein sequence ID" value="GLQ19012.1"/>
    <property type="molecule type" value="Genomic_DNA"/>
</dbReference>
<keyword evidence="2" id="KW-0808">Transferase</keyword>
<evidence type="ECO:0000259" key="4">
    <source>
        <dbReference type="Pfam" id="PF00294"/>
    </source>
</evidence>
<organism evidence="5 6">
    <name type="scientific">Maritalea porphyrae</name>
    <dbReference type="NCBI Taxonomy" id="880732"/>
    <lineage>
        <taxon>Bacteria</taxon>
        <taxon>Pseudomonadati</taxon>
        <taxon>Pseudomonadota</taxon>
        <taxon>Alphaproteobacteria</taxon>
        <taxon>Hyphomicrobiales</taxon>
        <taxon>Devosiaceae</taxon>
        <taxon>Maritalea</taxon>
    </lineage>
</organism>
<feature type="domain" description="Carbohydrate kinase PfkB" evidence="4">
    <location>
        <begin position="3"/>
        <end position="306"/>
    </location>
</feature>
<keyword evidence="3" id="KW-0418">Kinase</keyword>
<name>A0ABQ5UYG7_9HYPH</name>
<reference evidence="5" key="2">
    <citation type="submission" date="2023-01" db="EMBL/GenBank/DDBJ databases">
        <title>Draft genome sequence of Maritalea porphyrae strain NBRC 107169.</title>
        <authorList>
            <person name="Sun Q."/>
            <person name="Mori K."/>
        </authorList>
    </citation>
    <scope>NUCLEOTIDE SEQUENCE</scope>
    <source>
        <strain evidence="5">NBRC 107169</strain>
    </source>
</reference>
<dbReference type="Gene3D" id="3.40.1190.20">
    <property type="match status" value="1"/>
</dbReference>
<comment type="caution">
    <text evidence="5">The sequence shown here is derived from an EMBL/GenBank/DDBJ whole genome shotgun (WGS) entry which is preliminary data.</text>
</comment>
<proteinExistence type="inferred from homology"/>
<dbReference type="InterPro" id="IPR011611">
    <property type="entry name" value="PfkB_dom"/>
</dbReference>
<dbReference type="InterPro" id="IPR002173">
    <property type="entry name" value="Carboh/pur_kinase_PfkB_CS"/>
</dbReference>
<evidence type="ECO:0000313" key="5">
    <source>
        <dbReference type="EMBL" id="GLQ19012.1"/>
    </source>
</evidence>
<dbReference type="InterPro" id="IPR050306">
    <property type="entry name" value="PfkB_Carbo_kinase"/>
</dbReference>
<accession>A0ABQ5UYG7</accession>
<evidence type="ECO:0000313" key="6">
    <source>
        <dbReference type="Proteomes" id="UP001161405"/>
    </source>
</evidence>
<evidence type="ECO:0000256" key="3">
    <source>
        <dbReference type="ARBA" id="ARBA00022777"/>
    </source>
</evidence>
<protein>
    <submittedName>
        <fullName evidence="5">Ketodeoxygluconokinase</fullName>
    </submittedName>
</protein>
<dbReference type="Proteomes" id="UP001161405">
    <property type="component" value="Unassembled WGS sequence"/>
</dbReference>
<dbReference type="Pfam" id="PF00294">
    <property type="entry name" value="PfkB"/>
    <property type="match status" value="1"/>
</dbReference>
<sequence length="316" mass="33767">MSKSVVCVGEVMLELSGVQPDGSARFGFGGDTCNTAIYLSRLLNQDGEVGYLTRLGQGAFSDQLVASLKDEGLKLSSNTQSEAGTPGLYAISTDEVGERSFTYWRKDAVARELLTGVSAGSEEEFLRDFDALYFSGITLAVLSDEGRQCLLRIAQQFVAEGRTVMFDVNHRAHLWQSHAPNIDIQDIVQQAIAMASIVKVGHDEAQDIFGCKSPNDTVQTLSRFGDAALVVTDGAGRIVLYKDGEMQDVLFDVVADVIDSTAAGDSFSAGFLAAQLSGASFRASALAGQRVAARVIQFPGAIIPKPQTPKLNEVLS</sequence>
<dbReference type="SUPFAM" id="SSF53613">
    <property type="entry name" value="Ribokinase-like"/>
    <property type="match status" value="1"/>
</dbReference>
<dbReference type="PANTHER" id="PTHR43085:SF15">
    <property type="entry name" value="2-DEHYDRO-3-DEOXYGLUCONOKINASE"/>
    <property type="match status" value="1"/>
</dbReference>
<dbReference type="CDD" id="cd01166">
    <property type="entry name" value="KdgK"/>
    <property type="match status" value="1"/>
</dbReference>
<reference evidence="5" key="1">
    <citation type="journal article" date="2014" name="Int. J. Syst. Evol. Microbiol.">
        <title>Complete genome of a new Firmicutes species belonging to the dominant human colonic microbiota ('Ruminococcus bicirculans') reveals two chromosomes and a selective capacity to utilize plant glucans.</title>
        <authorList>
            <consortium name="NISC Comparative Sequencing Program"/>
            <person name="Wegmann U."/>
            <person name="Louis P."/>
            <person name="Goesmann A."/>
            <person name="Henrissat B."/>
            <person name="Duncan S.H."/>
            <person name="Flint H.J."/>
        </authorList>
    </citation>
    <scope>NUCLEOTIDE SEQUENCE</scope>
    <source>
        <strain evidence="5">NBRC 107169</strain>
    </source>
</reference>
<dbReference type="RefSeq" id="WP_284366185.1">
    <property type="nucleotide sequence ID" value="NZ_BSNI01000002.1"/>
</dbReference>
<dbReference type="PANTHER" id="PTHR43085">
    <property type="entry name" value="HEXOKINASE FAMILY MEMBER"/>
    <property type="match status" value="1"/>
</dbReference>